<dbReference type="OMA" id="HNERSHM"/>
<gene>
    <name evidence="6" type="primary">ANKRD17</name>
</gene>
<sequence length="1689" mass="179213">MIKLSFQAQTRILEILFVESFILDQEDLENPMLETASKFLLSGAADGADLRTVDPETQARLEALLEAAGIGKLSTADGKAFADPEVLRRLTSSVSCALDEAAAALPRMRAESTANAGQSDNRSLAEACSEGDVNAVRKLLIEGRSVNEHTEEGGSLLCLAGSAGYYELAQVLLAMHANVEDREIKGDIPPLMAAANGGHVQIVKLLLAHKADVNAQSSTGNTALTYACAGGYVDVVKVLLESGASVEDRNENGHTPLMEAGSAGHVEVARLLLENGAGINAHSNEFKESALTLACYRGHLEMVRFLLEAGADQEHKTDETHTALMEACMDGHAEVARLLLDSGAQVNMPADSFESPLTLAACGGHVELAALLIERGASLEEVNDEGYTPLMEAAREGHEEMVALLLGQGANINAQTEETQETALTLACCGGFLEVADFLIKAGADIEVGCSTPLMEAAQEGHLDLVKYLLAAGANVHATTATGDRALTCACENGHTDVADVLLQAGADLEHESEGGRTPLMKAARAGHVCTVQFLISKGANVNRTTANNDHTVLSLAYPTHRLKDGSTMLIEAAKGGHTSVVCYLLDYPNNLLSAPPPDVTQLTPPSHDLNRAPRVPVQALPMVVPPQEPDKPPASVATTLPIRNKAASKQKSSSHLPANSQDVQGYITNQSPESIVEEAQGKLTELEQRIKEAIEKNAQLPSLELAHADQLTKEKIEELSKTREEQIQKKQKILEELQKVERELQLKTQQQRKKQYLEVKAQRIQLQQQQQQSCQHLGLLTPVGVGEQLSEGGYARLQQVDPVLLKDEPQQTAAQMGFAPVQPLAMPQALPLAAGPLPPGWTASTGPSTVGRVGARNSDRNTTRVMVASPAQTLNDTLDDIMAVSGRASAMSHTPTHSIAASISQPQTPTPSPIISPSAMLPIYPAIDTDAQTESNHDTALMLACAGGHEELVQTLLERGASIEHRDKKGFTLLILAATAGHVGVVEILLDNGADIEAQSERTKDTPLSLPCSGGRQEVVELLLARGANKEHRNVSDCTPLSLAASGGYVNIIKILLNAGAEINSRTGSKLGISPLMLAAMNGHTAAVKLLLDMGSDINAQRETNRNTALTLACFQGRTEVVSLLLDRKANVEHRAKTGLTPLMEAASGGYAEVGRVLLDKAADVSAPPVPSSRDAALTIAADKGHYKFCELLIGRGAHIDVRNKKGNTPLWLAANGGHLDVVRLLVPAGAGVGAADNRKITPLMAAFREVEVFHPQSLGYFSLRLGSKFLVSIGLYQQVPLRGHSRDFLDGPVVKNLPSNAGDVGSIPARGTKIPHAVGQLSLHALEQGFPAPGLQPVRNRASQQEVSGGRASKASSAAPHRSALLTLPPESSPPLPPEPFPTPTHIPHPVEKLSSTKLVPGAKKVGEPFPTPPHIPHPVEKLSSTKLVPGVKKVGDHCPGARALWSPHATTREKPVHHNERSHMLQRRSYSPAQSVSSGVRAPSPAPSSVPLGSEKPSNVSQDRKVPVPIGTERSARIRQTGTSAPSVIGSNLSTSVGHSGIWSFEGIGGNQDKVDWCNPGMGNPMMHRPMSDPGVFSQHQAMERESTGIVTPSGTFHQHVPAGYMDFPKVGGMPFSVYGNAMIPPVAPIPDGAGGPIFNGPHAADPSWNSLIKMVSSSTENNGPQTVWTGPWAPHMNSVHMNQLG</sequence>
<dbReference type="Pfam" id="PF12796">
    <property type="entry name" value="Ank_2"/>
    <property type="match status" value="8"/>
</dbReference>
<dbReference type="FunFam" id="1.25.40.20:FF:000046">
    <property type="entry name" value="Ankyrin repeat and KH domain-containing protein 1"/>
    <property type="match status" value="1"/>
</dbReference>
<dbReference type="PANTHER" id="PTHR23206">
    <property type="entry name" value="MASK PROTEIN"/>
    <property type="match status" value="1"/>
</dbReference>
<reference evidence="6" key="1">
    <citation type="submission" date="2023-09" db="UniProtKB">
        <authorList>
            <consortium name="Ensembl"/>
        </authorList>
    </citation>
    <scope>IDENTIFICATION</scope>
</reference>
<dbReference type="PANTHER" id="PTHR23206:SF1">
    <property type="entry name" value="ANKYRIN REPEAT DOMAIN-CONTAINING PROTEIN 17"/>
    <property type="match status" value="1"/>
</dbReference>
<protein>
    <submittedName>
        <fullName evidence="6">Ankyrin repeat domain 17</fullName>
    </submittedName>
</protein>
<feature type="repeat" description="ANK" evidence="3">
    <location>
        <begin position="286"/>
        <end position="318"/>
    </location>
</feature>
<dbReference type="Ensembl" id="ENSBMST00010015093.1">
    <property type="protein sequence ID" value="ENSBMSP00010013602.1"/>
    <property type="gene ID" value="ENSBMSG00010007903.1"/>
</dbReference>
<dbReference type="GO" id="GO:0045087">
    <property type="term" value="P:innate immune response"/>
    <property type="evidence" value="ECO:0007669"/>
    <property type="project" value="TreeGrafter"/>
</dbReference>
<feature type="repeat" description="ANK" evidence="3">
    <location>
        <begin position="352"/>
        <end position="384"/>
    </location>
</feature>
<dbReference type="SMART" id="SM00248">
    <property type="entry name" value="ANK"/>
    <property type="match status" value="23"/>
</dbReference>
<dbReference type="GO" id="GO:0005634">
    <property type="term" value="C:nucleus"/>
    <property type="evidence" value="ECO:0007669"/>
    <property type="project" value="TreeGrafter"/>
</dbReference>
<feature type="repeat" description="ANK" evidence="3">
    <location>
        <begin position="419"/>
        <end position="451"/>
    </location>
</feature>
<dbReference type="GO" id="GO:0005737">
    <property type="term" value="C:cytoplasm"/>
    <property type="evidence" value="ECO:0007669"/>
    <property type="project" value="TreeGrafter"/>
</dbReference>
<keyword evidence="1" id="KW-0677">Repeat</keyword>
<feature type="repeat" description="ANK" evidence="3">
    <location>
        <begin position="1037"/>
        <end position="1069"/>
    </location>
</feature>
<evidence type="ECO:0000313" key="6">
    <source>
        <dbReference type="Ensembl" id="ENSBMSP00010013602.1"/>
    </source>
</evidence>
<dbReference type="FunFam" id="1.25.40.20:FF:000062">
    <property type="entry name" value="ankyrin repeat domain-containing protein 17"/>
    <property type="match status" value="1"/>
</dbReference>
<feature type="repeat" description="ANK" evidence="3">
    <location>
        <begin position="385"/>
        <end position="417"/>
    </location>
</feature>
<dbReference type="FunFam" id="1.25.40.20:FF:000161">
    <property type="entry name" value="ankyrin repeat domain-containing protein 17 isoform X3"/>
    <property type="match status" value="1"/>
</dbReference>
<feature type="repeat" description="ANK" evidence="3">
    <location>
        <begin position="1174"/>
        <end position="1206"/>
    </location>
</feature>
<dbReference type="PRINTS" id="PR01415">
    <property type="entry name" value="ANKYRIN"/>
</dbReference>
<keyword evidence="2 3" id="KW-0040">ANK repeat</keyword>
<feature type="compositionally biased region" description="Low complexity" evidence="5">
    <location>
        <begin position="1478"/>
        <end position="1497"/>
    </location>
</feature>
<name>A0A8C0HZA5_BALMU</name>
<feature type="region of interest" description="Disordered" evidence="5">
    <location>
        <begin position="1445"/>
        <end position="1517"/>
    </location>
</feature>
<feature type="repeat" description="ANK" evidence="3">
    <location>
        <begin position="970"/>
        <end position="1002"/>
    </location>
</feature>
<feature type="repeat" description="ANK" evidence="3">
    <location>
        <begin position="1106"/>
        <end position="1138"/>
    </location>
</feature>
<feature type="repeat" description="ANK" evidence="3">
    <location>
        <begin position="219"/>
        <end position="251"/>
    </location>
</feature>
<feature type="repeat" description="ANK" evidence="3">
    <location>
        <begin position="1207"/>
        <end position="1239"/>
    </location>
</feature>
<feature type="repeat" description="ANK" evidence="3">
    <location>
        <begin position="937"/>
        <end position="969"/>
    </location>
</feature>
<evidence type="ECO:0000256" key="2">
    <source>
        <dbReference type="ARBA" id="ARBA00023043"/>
    </source>
</evidence>
<dbReference type="PROSITE" id="PS50088">
    <property type="entry name" value="ANK_REPEAT"/>
    <property type="match status" value="20"/>
</dbReference>
<dbReference type="Gene3D" id="1.25.40.20">
    <property type="entry name" value="Ankyrin repeat-containing domain"/>
    <property type="match status" value="8"/>
</dbReference>
<dbReference type="InterPro" id="IPR002110">
    <property type="entry name" value="Ankyrin_rpt"/>
</dbReference>
<dbReference type="FunFam" id="1.25.40.20:FF:000014">
    <property type="entry name" value="ankyrin repeat domain-containing protein 17 isoform X2"/>
    <property type="match status" value="1"/>
</dbReference>
<feature type="coiled-coil region" evidence="4">
    <location>
        <begin position="677"/>
        <end position="755"/>
    </location>
</feature>
<dbReference type="Pfam" id="PF00023">
    <property type="entry name" value="Ank"/>
    <property type="match status" value="1"/>
</dbReference>
<dbReference type="PROSITE" id="PS50297">
    <property type="entry name" value="ANK_REP_REGION"/>
    <property type="match status" value="17"/>
</dbReference>
<keyword evidence="4" id="KW-0175">Coiled coil</keyword>
<feature type="repeat" description="ANK" evidence="3">
    <location>
        <begin position="482"/>
        <end position="514"/>
    </location>
</feature>
<dbReference type="InterPro" id="IPR051631">
    <property type="entry name" value="Ankyrin-KH/SAM_domain"/>
</dbReference>
<evidence type="ECO:0000256" key="3">
    <source>
        <dbReference type="PROSITE-ProRule" id="PRU00023"/>
    </source>
</evidence>
<dbReference type="SUPFAM" id="SSF48403">
    <property type="entry name" value="Ankyrin repeat"/>
    <property type="match status" value="3"/>
</dbReference>
<feature type="repeat" description="ANK" evidence="3">
    <location>
        <begin position="1139"/>
        <end position="1171"/>
    </location>
</feature>
<feature type="repeat" description="ANK" evidence="3">
    <location>
        <begin position="319"/>
        <end position="351"/>
    </location>
</feature>
<evidence type="ECO:0000256" key="1">
    <source>
        <dbReference type="ARBA" id="ARBA00022737"/>
    </source>
</evidence>
<proteinExistence type="predicted"/>
<organism evidence="6">
    <name type="scientific">Balaenoptera musculus</name>
    <name type="common">Blue whale</name>
    <dbReference type="NCBI Taxonomy" id="9771"/>
    <lineage>
        <taxon>Eukaryota</taxon>
        <taxon>Metazoa</taxon>
        <taxon>Chordata</taxon>
        <taxon>Craniata</taxon>
        <taxon>Vertebrata</taxon>
        <taxon>Euteleostomi</taxon>
        <taxon>Mammalia</taxon>
        <taxon>Eutheria</taxon>
        <taxon>Laurasiatheria</taxon>
        <taxon>Artiodactyla</taxon>
        <taxon>Whippomorpha</taxon>
        <taxon>Cetacea</taxon>
        <taxon>Mysticeti</taxon>
        <taxon>Balaenopteridae</taxon>
        <taxon>Balaenoptera</taxon>
    </lineage>
</organism>
<dbReference type="InterPro" id="IPR036770">
    <property type="entry name" value="Ankyrin_rpt-contain_sf"/>
</dbReference>
<feature type="repeat" description="ANK" evidence="3">
    <location>
        <begin position="186"/>
        <end position="218"/>
    </location>
</feature>
<feature type="repeat" description="ANK" evidence="3">
    <location>
        <begin position="252"/>
        <end position="284"/>
    </location>
</feature>
<dbReference type="GeneTree" id="ENSGT00940000153768"/>
<accession>A0A8C0HZA5</accession>
<feature type="compositionally biased region" description="Basic and acidic residues" evidence="5">
    <location>
        <begin position="1453"/>
        <end position="1466"/>
    </location>
</feature>
<feature type="compositionally biased region" description="Low complexity" evidence="5">
    <location>
        <begin position="1350"/>
        <end position="1361"/>
    </location>
</feature>
<evidence type="ECO:0000256" key="5">
    <source>
        <dbReference type="SAM" id="MobiDB-lite"/>
    </source>
</evidence>
<feature type="compositionally biased region" description="Pro residues" evidence="5">
    <location>
        <begin position="1373"/>
        <end position="1383"/>
    </location>
</feature>
<evidence type="ECO:0000256" key="4">
    <source>
        <dbReference type="SAM" id="Coils"/>
    </source>
</evidence>
<feature type="repeat" description="ANK" evidence="3">
    <location>
        <begin position="1072"/>
        <end position="1104"/>
    </location>
</feature>
<feature type="repeat" description="ANK" evidence="3">
    <location>
        <begin position="515"/>
        <end position="547"/>
    </location>
</feature>
<dbReference type="FunFam" id="1.25.40.20:FF:000055">
    <property type="entry name" value="ankyrin repeat domain-containing protein 17 isoform X2"/>
    <property type="match status" value="1"/>
</dbReference>
<feature type="region of interest" description="Disordered" evidence="5">
    <location>
        <begin position="1332"/>
        <end position="1383"/>
    </location>
</feature>
<feature type="repeat" description="ANK" evidence="3">
    <location>
        <begin position="449"/>
        <end position="481"/>
    </location>
</feature>
<feature type="repeat" description="ANK" evidence="3">
    <location>
        <begin position="1004"/>
        <end position="1036"/>
    </location>
</feature>